<dbReference type="SUPFAM" id="SSF56784">
    <property type="entry name" value="HAD-like"/>
    <property type="match status" value="1"/>
</dbReference>
<evidence type="ECO:0000313" key="4">
    <source>
        <dbReference type="EMBL" id="MDT0260611.1"/>
    </source>
</evidence>
<dbReference type="SFLD" id="SFLDS00003">
    <property type="entry name" value="Haloacid_Dehalogenase"/>
    <property type="match status" value="1"/>
</dbReference>
<dbReference type="InterPro" id="IPR023198">
    <property type="entry name" value="PGP-like_dom2"/>
</dbReference>
<dbReference type="InterPro" id="IPR051540">
    <property type="entry name" value="S-2-haloacid_dehalogenase"/>
</dbReference>
<dbReference type="RefSeq" id="WP_311421768.1">
    <property type="nucleotide sequence ID" value="NZ_JAVREH010000004.1"/>
</dbReference>
<dbReference type="InterPro" id="IPR036412">
    <property type="entry name" value="HAD-like_sf"/>
</dbReference>
<dbReference type="Pfam" id="PF00702">
    <property type="entry name" value="Hydrolase"/>
    <property type="match status" value="1"/>
</dbReference>
<organism evidence="4 5">
    <name type="scientific">Jatrophihabitans lederbergiae</name>
    <dbReference type="NCBI Taxonomy" id="3075547"/>
    <lineage>
        <taxon>Bacteria</taxon>
        <taxon>Bacillati</taxon>
        <taxon>Actinomycetota</taxon>
        <taxon>Actinomycetes</taxon>
        <taxon>Jatrophihabitantales</taxon>
        <taxon>Jatrophihabitantaceae</taxon>
        <taxon>Jatrophihabitans</taxon>
    </lineage>
</organism>
<proteinExistence type="inferred from homology"/>
<dbReference type="InterPro" id="IPR006328">
    <property type="entry name" value="2-HAD"/>
</dbReference>
<reference evidence="5" key="1">
    <citation type="submission" date="2023-07" db="EMBL/GenBank/DDBJ databases">
        <title>30 novel species of actinomycetes from the DSMZ collection.</title>
        <authorList>
            <person name="Nouioui I."/>
        </authorList>
    </citation>
    <scope>NUCLEOTIDE SEQUENCE [LARGE SCALE GENOMIC DNA]</scope>
    <source>
        <strain evidence="5">DSM 44399</strain>
    </source>
</reference>
<accession>A0ABU2J6I9</accession>
<feature type="region of interest" description="Disordered" evidence="3">
    <location>
        <begin position="213"/>
        <end position="232"/>
    </location>
</feature>
<dbReference type="InterPro" id="IPR023214">
    <property type="entry name" value="HAD_sf"/>
</dbReference>
<dbReference type="NCBIfam" id="TIGR01493">
    <property type="entry name" value="HAD-SF-IA-v2"/>
    <property type="match status" value="1"/>
</dbReference>
<protein>
    <submittedName>
        <fullName evidence="4">Haloacid dehalogenase type II</fullName>
    </submittedName>
</protein>
<dbReference type="Gene3D" id="1.10.150.240">
    <property type="entry name" value="Putative phosphatase, domain 2"/>
    <property type="match status" value="1"/>
</dbReference>
<dbReference type="EMBL" id="JAVREH010000004">
    <property type="protein sequence ID" value="MDT0260611.1"/>
    <property type="molecule type" value="Genomic_DNA"/>
</dbReference>
<evidence type="ECO:0000313" key="5">
    <source>
        <dbReference type="Proteomes" id="UP001183176"/>
    </source>
</evidence>
<gene>
    <name evidence="4" type="ORF">RM423_04315</name>
</gene>
<dbReference type="SFLD" id="SFLDG01129">
    <property type="entry name" value="C1.5:_HAD__Beta-PGM__Phosphata"/>
    <property type="match status" value="1"/>
</dbReference>
<evidence type="ECO:0000256" key="3">
    <source>
        <dbReference type="SAM" id="MobiDB-lite"/>
    </source>
</evidence>
<comment type="similarity">
    <text evidence="1">Belongs to the HAD-like hydrolase superfamily. S-2-haloalkanoic acid dehalogenase family.</text>
</comment>
<dbReference type="Proteomes" id="UP001183176">
    <property type="component" value="Unassembled WGS sequence"/>
</dbReference>
<evidence type="ECO:0000256" key="2">
    <source>
        <dbReference type="ARBA" id="ARBA00022801"/>
    </source>
</evidence>
<dbReference type="Gene3D" id="3.40.50.1000">
    <property type="entry name" value="HAD superfamily/HAD-like"/>
    <property type="match status" value="1"/>
</dbReference>
<dbReference type="PANTHER" id="PTHR43316:SF3">
    <property type="entry name" value="HALOACID DEHALOGENASE, TYPE II (AFU_ORTHOLOGUE AFUA_2G07750)-RELATED"/>
    <property type="match status" value="1"/>
</dbReference>
<keyword evidence="2" id="KW-0378">Hydrolase</keyword>
<evidence type="ECO:0000256" key="1">
    <source>
        <dbReference type="ARBA" id="ARBA00008106"/>
    </source>
</evidence>
<dbReference type="InterPro" id="IPR006439">
    <property type="entry name" value="HAD-SF_hydro_IA"/>
</dbReference>
<comment type="caution">
    <text evidence="4">The sequence shown here is derived from an EMBL/GenBank/DDBJ whole genome shotgun (WGS) entry which is preliminary data.</text>
</comment>
<dbReference type="NCBIfam" id="TIGR01428">
    <property type="entry name" value="HAD_type_II"/>
    <property type="match status" value="1"/>
</dbReference>
<name>A0ABU2J6I9_9ACTN</name>
<dbReference type="PANTHER" id="PTHR43316">
    <property type="entry name" value="HYDROLASE, HALOACID DELAHOGENASE-RELATED"/>
    <property type="match status" value="1"/>
</dbReference>
<dbReference type="PRINTS" id="PR00413">
    <property type="entry name" value="HADHALOGNASE"/>
</dbReference>
<keyword evidence="5" id="KW-1185">Reference proteome</keyword>
<sequence length="232" mass="24802">MTAQSHPDNIEAVLFDVNETLSDLSSMAQRFTKIGAPEEWSRLWFASVLRDGFALTVTGVNPAFSEVAAGVLRTMLGELDTHADTDAASDRAVATVMQGFSELPVHSDVPAGVRELRLRGLRLNTLSNGALSVAEDLLSRAGLREDFEQVLSVSDAPAWKPHPAAYAYGAQALGLPRSAVLLIAVHPWDIDGAARAGLRTGWLNRGGRRYPTHFRPPDHSATSLPGLAAALG</sequence>